<evidence type="ECO:0000313" key="1">
    <source>
        <dbReference type="EMBL" id="CAF5147908.1"/>
    </source>
</evidence>
<name>A0A822GLT7_9BILA</name>
<organism evidence="1 2">
    <name type="scientific">Rotaria socialis</name>
    <dbReference type="NCBI Taxonomy" id="392032"/>
    <lineage>
        <taxon>Eukaryota</taxon>
        <taxon>Metazoa</taxon>
        <taxon>Spiralia</taxon>
        <taxon>Gnathifera</taxon>
        <taxon>Rotifera</taxon>
        <taxon>Eurotatoria</taxon>
        <taxon>Bdelloidea</taxon>
        <taxon>Philodinida</taxon>
        <taxon>Philodinidae</taxon>
        <taxon>Rotaria</taxon>
    </lineage>
</organism>
<comment type="caution">
    <text evidence="1">The sequence shown here is derived from an EMBL/GenBank/DDBJ whole genome shotgun (WGS) entry which is preliminary data.</text>
</comment>
<dbReference type="InterPro" id="IPR043128">
    <property type="entry name" value="Rev_trsase/Diguanyl_cyclase"/>
</dbReference>
<proteinExistence type="predicted"/>
<dbReference type="Gene3D" id="3.30.70.270">
    <property type="match status" value="1"/>
</dbReference>
<dbReference type="EMBL" id="CAJOBR010096797">
    <property type="protein sequence ID" value="CAF5147908.1"/>
    <property type="molecule type" value="Genomic_DNA"/>
</dbReference>
<dbReference type="InterPro" id="IPR051320">
    <property type="entry name" value="Viral_Replic_Matur_Polypro"/>
</dbReference>
<evidence type="ECO:0000313" key="2">
    <source>
        <dbReference type="Proteomes" id="UP000663848"/>
    </source>
</evidence>
<accession>A0A822GLT7</accession>
<dbReference type="Proteomes" id="UP000663848">
    <property type="component" value="Unassembled WGS sequence"/>
</dbReference>
<feature type="non-terminal residue" evidence="1">
    <location>
        <position position="67"/>
    </location>
</feature>
<sequence>MEGCSPTDDNVRAILHFPVPNSSKAAHSFFLQMIGFYRKFIPSFAQISSPLNKFTRKGFPFIWTEVE</sequence>
<dbReference type="AlphaFoldDB" id="A0A822GLT7"/>
<dbReference type="PANTHER" id="PTHR33064:SF37">
    <property type="entry name" value="RIBONUCLEASE H"/>
    <property type="match status" value="1"/>
</dbReference>
<reference evidence="1" key="1">
    <citation type="submission" date="2021-02" db="EMBL/GenBank/DDBJ databases">
        <authorList>
            <person name="Nowell W R."/>
        </authorList>
    </citation>
    <scope>NUCLEOTIDE SEQUENCE</scope>
</reference>
<dbReference type="InterPro" id="IPR043502">
    <property type="entry name" value="DNA/RNA_pol_sf"/>
</dbReference>
<gene>
    <name evidence="1" type="ORF">QYT958_LOCUS48279</name>
</gene>
<dbReference type="SUPFAM" id="SSF56672">
    <property type="entry name" value="DNA/RNA polymerases"/>
    <property type="match status" value="1"/>
</dbReference>
<dbReference type="PANTHER" id="PTHR33064">
    <property type="entry name" value="POL PROTEIN"/>
    <property type="match status" value="1"/>
</dbReference>
<protein>
    <submittedName>
        <fullName evidence="1">Uncharacterized protein</fullName>
    </submittedName>
</protein>